<evidence type="ECO:0000313" key="4">
    <source>
        <dbReference type="Proteomes" id="UP000324897"/>
    </source>
</evidence>
<evidence type="ECO:0000259" key="2">
    <source>
        <dbReference type="Pfam" id="PF13968"/>
    </source>
</evidence>
<dbReference type="Pfam" id="PF04578">
    <property type="entry name" value="DUF594"/>
    <property type="match status" value="1"/>
</dbReference>
<keyword evidence="1" id="KW-0812">Transmembrane</keyword>
<reference evidence="3 4" key="1">
    <citation type="journal article" date="2019" name="Sci. Rep.">
        <title>A high-quality genome of Eragrostis curvula grass provides insights into Poaceae evolution and supports new strategies to enhance forage quality.</title>
        <authorList>
            <person name="Carballo J."/>
            <person name="Santos B.A.C.M."/>
            <person name="Zappacosta D."/>
            <person name="Garbus I."/>
            <person name="Selva J.P."/>
            <person name="Gallo C.A."/>
            <person name="Diaz A."/>
            <person name="Albertini E."/>
            <person name="Caccamo M."/>
            <person name="Echenique V."/>
        </authorList>
    </citation>
    <scope>NUCLEOTIDE SEQUENCE [LARGE SCALE GENOMIC DNA]</scope>
    <source>
        <strain evidence="4">cv. Victoria</strain>
        <tissue evidence="3">Leaf</tissue>
    </source>
</reference>
<keyword evidence="1" id="KW-1133">Transmembrane helix</keyword>
<organism evidence="3 4">
    <name type="scientific">Eragrostis curvula</name>
    <name type="common">weeping love grass</name>
    <dbReference type="NCBI Taxonomy" id="38414"/>
    <lineage>
        <taxon>Eukaryota</taxon>
        <taxon>Viridiplantae</taxon>
        <taxon>Streptophyta</taxon>
        <taxon>Embryophyta</taxon>
        <taxon>Tracheophyta</taxon>
        <taxon>Spermatophyta</taxon>
        <taxon>Magnoliopsida</taxon>
        <taxon>Liliopsida</taxon>
        <taxon>Poales</taxon>
        <taxon>Poaceae</taxon>
        <taxon>PACMAD clade</taxon>
        <taxon>Chloridoideae</taxon>
        <taxon>Eragrostideae</taxon>
        <taxon>Eragrostidinae</taxon>
        <taxon>Eragrostis</taxon>
    </lineage>
</organism>
<evidence type="ECO:0000256" key="1">
    <source>
        <dbReference type="SAM" id="Phobius"/>
    </source>
</evidence>
<protein>
    <recommendedName>
        <fullName evidence="2">DUF4220 domain-containing protein</fullName>
    </recommendedName>
</protein>
<dbReference type="Pfam" id="PF13968">
    <property type="entry name" value="DUF4220"/>
    <property type="match status" value="1"/>
</dbReference>
<sequence>MELGTPNSEVVNMTRAMEAVAPMLNHPRKTIVRVEVLVLGAAALLLLQFILGFCKRLWQNSIVSLVLKVCHKAMFPLVVYILSTMQASPIKNSVYPVWAVSLIIASEASGAVKRPDLLTMENAMSLVVEGARYCFYWITYSQLLEMVFGLYCSRNVAKWMKENLINVDQSDCSPKSMNDYNYLVRYAYRNGDVTTIDQIWACFQDSDDKKLLKDVCLSFALFQLLTRRYFGWICAEAGCRKTQDFVFKVLLPHPDDDYKRAFIIVETELGLCYDFHFTKYGQMYATGLRLPPWIIWFVFFLTKQMLIFSIGVYALKNSLILETKSPIIEVHSTKADYTIALAFLYMILMVNLLQIAFYLASDWFKILCIFDCIKELLPYDVADMKELEGTVTEEVGILAFCPSSEMYERMKHLPGTEEEDNPATIFAKGVKLGKQLEKWSNDNRAKPWKMLAEFWAESIIYITPSRHTAKHHMTHLESGGEFLTKIWVLLSHAGILNLDREKDQGPKPAEAETA</sequence>
<accession>A0A5J9SGX6</accession>
<feature type="transmembrane region" description="Helical" evidence="1">
    <location>
        <begin position="31"/>
        <end position="53"/>
    </location>
</feature>
<feature type="transmembrane region" description="Helical" evidence="1">
    <location>
        <begin position="336"/>
        <end position="360"/>
    </location>
</feature>
<dbReference type="Proteomes" id="UP000324897">
    <property type="component" value="Unassembled WGS sequence"/>
</dbReference>
<dbReference type="InterPro" id="IPR007658">
    <property type="entry name" value="DUF594"/>
</dbReference>
<feature type="domain" description="DUF4220" evidence="2">
    <location>
        <begin position="76"/>
        <end position="368"/>
    </location>
</feature>
<dbReference type="AlphaFoldDB" id="A0A5J9SGX6"/>
<proteinExistence type="predicted"/>
<evidence type="ECO:0000313" key="3">
    <source>
        <dbReference type="EMBL" id="TVT97988.1"/>
    </source>
</evidence>
<dbReference type="Gramene" id="TVT97988">
    <property type="protein sequence ID" value="TVT97988"/>
    <property type="gene ID" value="EJB05_56703"/>
</dbReference>
<feature type="non-terminal residue" evidence="3">
    <location>
        <position position="1"/>
    </location>
</feature>
<gene>
    <name evidence="3" type="ORF">EJB05_56703</name>
</gene>
<dbReference type="OrthoDB" id="672171at2759"/>
<comment type="caution">
    <text evidence="3">The sequence shown here is derived from an EMBL/GenBank/DDBJ whole genome shotgun (WGS) entry which is preliminary data.</text>
</comment>
<dbReference type="InterPro" id="IPR025315">
    <property type="entry name" value="DUF4220"/>
</dbReference>
<dbReference type="EMBL" id="RWGY01000913">
    <property type="protein sequence ID" value="TVT97988.1"/>
    <property type="molecule type" value="Genomic_DNA"/>
</dbReference>
<keyword evidence="4" id="KW-1185">Reference proteome</keyword>
<dbReference type="PANTHER" id="PTHR31325">
    <property type="entry name" value="OS01G0798800 PROTEIN-RELATED"/>
    <property type="match status" value="1"/>
</dbReference>
<name>A0A5J9SGX6_9POAL</name>
<feature type="transmembrane region" description="Helical" evidence="1">
    <location>
        <begin position="293"/>
        <end position="315"/>
    </location>
</feature>
<keyword evidence="1" id="KW-0472">Membrane</keyword>
<feature type="transmembrane region" description="Helical" evidence="1">
    <location>
        <begin position="65"/>
        <end position="83"/>
    </location>
</feature>